<protein>
    <submittedName>
        <fullName evidence="7">Oxaloacetate decarboxylase gamma subunit</fullName>
    </submittedName>
</protein>
<comment type="subcellular location">
    <subcellularLocation>
        <location evidence="1">Cell membrane</location>
    </subcellularLocation>
</comment>
<dbReference type="AlphaFoldDB" id="A0AB36TJJ4"/>
<dbReference type="InterPro" id="IPR005899">
    <property type="entry name" value="Na_pump_deCOase"/>
</dbReference>
<keyword evidence="5 6" id="KW-0472">Membrane</keyword>
<proteinExistence type="predicted"/>
<dbReference type="GO" id="GO:0036376">
    <property type="term" value="P:sodium ion export across plasma membrane"/>
    <property type="evidence" value="ECO:0007669"/>
    <property type="project" value="InterPro"/>
</dbReference>
<evidence type="ECO:0000256" key="1">
    <source>
        <dbReference type="ARBA" id="ARBA00004236"/>
    </source>
</evidence>
<evidence type="ECO:0000256" key="4">
    <source>
        <dbReference type="ARBA" id="ARBA00022989"/>
    </source>
</evidence>
<evidence type="ECO:0000256" key="2">
    <source>
        <dbReference type="ARBA" id="ARBA00022475"/>
    </source>
</evidence>
<reference evidence="7 8" key="1">
    <citation type="submission" date="2017-09" db="EMBL/GenBank/DDBJ databases">
        <title>Evaluation of Pacific Biosciences Sequencing Technology to Finishing C. thermocellum Genome Sequences.</title>
        <authorList>
            <person name="Brown S."/>
        </authorList>
    </citation>
    <scope>NUCLEOTIDE SEQUENCE [LARGE SCALE GENOMIC DNA]</scope>
    <source>
        <strain evidence="7 8">AD2</strain>
    </source>
</reference>
<keyword evidence="3 6" id="KW-0812">Transmembrane</keyword>
<accession>A0AB36TJJ4</accession>
<evidence type="ECO:0000313" key="8">
    <source>
        <dbReference type="Proteomes" id="UP000223596"/>
    </source>
</evidence>
<dbReference type="GO" id="GO:0015081">
    <property type="term" value="F:sodium ion transmembrane transporter activity"/>
    <property type="evidence" value="ECO:0007669"/>
    <property type="project" value="InterPro"/>
</dbReference>
<dbReference type="GO" id="GO:0005886">
    <property type="term" value="C:plasma membrane"/>
    <property type="evidence" value="ECO:0007669"/>
    <property type="project" value="UniProtKB-SubCell"/>
</dbReference>
<feature type="transmembrane region" description="Helical" evidence="6">
    <location>
        <begin position="12"/>
        <end position="32"/>
    </location>
</feature>
<evidence type="ECO:0000256" key="5">
    <source>
        <dbReference type="ARBA" id="ARBA00023136"/>
    </source>
</evidence>
<gene>
    <name evidence="7" type="ORF">M972_111791</name>
</gene>
<dbReference type="Pfam" id="PF04277">
    <property type="entry name" value="OAD_gamma"/>
    <property type="match status" value="1"/>
</dbReference>
<dbReference type="Proteomes" id="UP000223596">
    <property type="component" value="Unassembled WGS sequence"/>
</dbReference>
<keyword evidence="2" id="KW-1003">Cell membrane</keyword>
<evidence type="ECO:0000256" key="3">
    <source>
        <dbReference type="ARBA" id="ARBA00022692"/>
    </source>
</evidence>
<dbReference type="RefSeq" id="WP_003518006.1">
    <property type="nucleotide sequence ID" value="NZ_CP013828.1"/>
</dbReference>
<dbReference type="EMBL" id="PDBW01000001">
    <property type="protein sequence ID" value="PFH02995.1"/>
    <property type="molecule type" value="Genomic_DNA"/>
</dbReference>
<sequence length="53" mass="6027">MKINWEVFSSGINVALLGLAGVFTVLILFYIITKLLLYFCNKFDKENSNPDNV</sequence>
<evidence type="ECO:0000256" key="6">
    <source>
        <dbReference type="SAM" id="Phobius"/>
    </source>
</evidence>
<evidence type="ECO:0000313" key="7">
    <source>
        <dbReference type="EMBL" id="PFH02995.1"/>
    </source>
</evidence>
<keyword evidence="4 6" id="KW-1133">Transmembrane helix</keyword>
<comment type="caution">
    <text evidence="7">The sequence shown here is derived from an EMBL/GenBank/DDBJ whole genome shotgun (WGS) entry which is preliminary data.</text>
</comment>
<organism evidence="7 8">
    <name type="scientific">Acetivibrio thermocellus AD2</name>
    <dbReference type="NCBI Taxonomy" id="1138384"/>
    <lineage>
        <taxon>Bacteria</taxon>
        <taxon>Bacillati</taxon>
        <taxon>Bacillota</taxon>
        <taxon>Clostridia</taxon>
        <taxon>Eubacteriales</taxon>
        <taxon>Oscillospiraceae</taxon>
        <taxon>Acetivibrio</taxon>
    </lineage>
</organism>
<name>A0AB36TJJ4_ACETH</name>